<keyword evidence="6 10" id="KW-0573">Peptidoglycan synthesis</keyword>
<evidence type="ECO:0000256" key="7">
    <source>
        <dbReference type="ARBA" id="ARBA00023295"/>
    </source>
</evidence>
<evidence type="ECO:0000256" key="4">
    <source>
        <dbReference type="ARBA" id="ARBA00022801"/>
    </source>
</evidence>
<keyword evidence="13" id="KW-1185">Reference proteome</keyword>
<comment type="similarity">
    <text evidence="10">Belongs to the glycosyl hydrolase 3 family. NagZ subfamily.</text>
</comment>
<dbReference type="RefSeq" id="WP_107889710.1">
    <property type="nucleotide sequence ID" value="NZ_CP028519.1"/>
</dbReference>
<keyword evidence="7 10" id="KW-0326">Glycosidase</keyword>
<dbReference type="OrthoDB" id="9786661at2"/>
<comment type="catalytic activity">
    <reaction evidence="1 10">
        <text>Hydrolysis of terminal non-reducing N-acetyl-D-hexosamine residues in N-acetyl-beta-D-hexosaminides.</text>
        <dbReference type="EC" id="3.2.1.52"/>
    </reaction>
</comment>
<sequence length="359" mass="38477">MTLQLPRGPVMIDVAGVRLTDEEKRRLSNPLVGAVILFRRNFESVAQLRALTGEIRALRSPHLLIAVDHEGGRVQRFLDGFTRLPPMRVLGEMWARSPDQARDTARAVGEVLAAELRASGVDLSFTPVLDLDHGVCAVIGNRSFHRDPQVVAELAAALIEGLAAGGMIACGKHFPGHGFVAGDSHHEIPVDHRDYAEIERDDLVPFARLVRAGLHAVMPAHVVYDHVDPNPAGFSPFWIGTVLRERLGFTGTLFSDDLCMEGAAGVGDIVARAEAAFAAGCDMALVCNRPDVVDELFSRFSAPALPALAARLDAMAGQGDVDTWRAHLDSEAFRATRQRVAALSMPADALAGPAVGEAA</sequence>
<feature type="binding site" evidence="10">
    <location>
        <position position="76"/>
    </location>
    <ligand>
        <name>substrate</name>
    </ligand>
</feature>
<dbReference type="EMBL" id="CP028519">
    <property type="protein sequence ID" value="AVY95018.1"/>
    <property type="molecule type" value="Genomic_DNA"/>
</dbReference>
<dbReference type="UniPathway" id="UPA00544"/>
<feature type="binding site" evidence="10">
    <location>
        <position position="142"/>
    </location>
    <ligand>
        <name>substrate</name>
    </ligand>
</feature>
<evidence type="ECO:0000313" key="13">
    <source>
        <dbReference type="Proteomes" id="UP000244173"/>
    </source>
</evidence>
<dbReference type="InterPro" id="IPR050226">
    <property type="entry name" value="NagZ_Beta-hexosaminidase"/>
</dbReference>
<feature type="active site" description="Nucleophile" evidence="10">
    <location>
        <position position="256"/>
    </location>
</feature>
<dbReference type="STRING" id="1122240.GCA_000620105_01504"/>
<dbReference type="GO" id="GO:0009254">
    <property type="term" value="P:peptidoglycan turnover"/>
    <property type="evidence" value="ECO:0007669"/>
    <property type="project" value="UniProtKB-UniRule"/>
</dbReference>
<accession>A0A2S0PC99</accession>
<dbReference type="EC" id="3.2.1.52" evidence="10"/>
<reference evidence="12 13" key="1">
    <citation type="submission" date="2018-04" db="EMBL/GenBank/DDBJ databases">
        <title>Denitrifier Microvirgula.</title>
        <authorList>
            <person name="Anderson E."/>
            <person name="Jang J."/>
            <person name="Ishii S."/>
        </authorList>
    </citation>
    <scope>NUCLEOTIDE SEQUENCE [LARGE SCALE GENOMIC DNA]</scope>
    <source>
        <strain evidence="12 13">BE2.4</strain>
    </source>
</reference>
<gene>
    <name evidence="10" type="primary">nagZ</name>
    <name evidence="12" type="ORF">DAI18_13925</name>
</gene>
<dbReference type="AlphaFoldDB" id="A0A2S0PC99"/>
<keyword evidence="8 10" id="KW-0131">Cell cycle</keyword>
<feature type="binding site" evidence="10">
    <location>
        <begin position="172"/>
        <end position="173"/>
    </location>
    <ligand>
        <name>substrate</name>
    </ligand>
</feature>
<evidence type="ECO:0000256" key="2">
    <source>
        <dbReference type="ARBA" id="ARBA00022490"/>
    </source>
</evidence>
<evidence type="ECO:0000256" key="6">
    <source>
        <dbReference type="ARBA" id="ARBA00022984"/>
    </source>
</evidence>
<keyword evidence="2 10" id="KW-0963">Cytoplasm</keyword>
<evidence type="ECO:0000256" key="8">
    <source>
        <dbReference type="ARBA" id="ARBA00023306"/>
    </source>
</evidence>
<dbReference type="InterPro" id="IPR036962">
    <property type="entry name" value="Glyco_hydro_3_N_sf"/>
</dbReference>
<comment type="pathway">
    <text evidence="10">Cell wall biogenesis; peptidoglycan recycling.</text>
</comment>
<dbReference type="InterPro" id="IPR017853">
    <property type="entry name" value="GH"/>
</dbReference>
<dbReference type="SUPFAM" id="SSF51445">
    <property type="entry name" value="(Trans)glycosidases"/>
    <property type="match status" value="1"/>
</dbReference>
<organism evidence="12 13">
    <name type="scientific">Microvirgula aerodenitrificans</name>
    <dbReference type="NCBI Taxonomy" id="57480"/>
    <lineage>
        <taxon>Bacteria</taxon>
        <taxon>Pseudomonadati</taxon>
        <taxon>Pseudomonadota</taxon>
        <taxon>Betaproteobacteria</taxon>
        <taxon>Neisseriales</taxon>
        <taxon>Aquaspirillaceae</taxon>
        <taxon>Microvirgula</taxon>
    </lineage>
</organism>
<dbReference type="Gene3D" id="3.20.20.300">
    <property type="entry name" value="Glycoside hydrolase, family 3, N-terminal domain"/>
    <property type="match status" value="1"/>
</dbReference>
<dbReference type="Proteomes" id="UP000244173">
    <property type="component" value="Chromosome"/>
</dbReference>
<evidence type="ECO:0000256" key="3">
    <source>
        <dbReference type="ARBA" id="ARBA00022618"/>
    </source>
</evidence>
<dbReference type="GO" id="GO:0008360">
    <property type="term" value="P:regulation of cell shape"/>
    <property type="evidence" value="ECO:0007669"/>
    <property type="project" value="UniProtKB-KW"/>
</dbReference>
<dbReference type="GO" id="GO:0051301">
    <property type="term" value="P:cell division"/>
    <property type="evidence" value="ECO:0007669"/>
    <property type="project" value="UniProtKB-KW"/>
</dbReference>
<evidence type="ECO:0000313" key="12">
    <source>
        <dbReference type="EMBL" id="AVY95018.1"/>
    </source>
</evidence>
<feature type="binding site" evidence="10">
    <location>
        <position position="68"/>
    </location>
    <ligand>
        <name>substrate</name>
    </ligand>
</feature>
<evidence type="ECO:0000256" key="5">
    <source>
        <dbReference type="ARBA" id="ARBA00022960"/>
    </source>
</evidence>
<proteinExistence type="inferred from homology"/>
<dbReference type="InterPro" id="IPR001764">
    <property type="entry name" value="Glyco_hydro_3_N"/>
</dbReference>
<dbReference type="GO" id="GO:0004563">
    <property type="term" value="F:beta-N-acetylhexosaminidase activity"/>
    <property type="evidence" value="ECO:0007669"/>
    <property type="project" value="UniProtKB-UniRule"/>
</dbReference>
<dbReference type="Pfam" id="PF00933">
    <property type="entry name" value="Glyco_hydro_3"/>
    <property type="match status" value="1"/>
</dbReference>
<protein>
    <recommendedName>
        <fullName evidence="10">Beta-hexosaminidase</fullName>
        <ecNumber evidence="10">3.2.1.52</ecNumber>
    </recommendedName>
    <alternativeName>
        <fullName evidence="10">Beta-N-acetylhexosaminidase</fullName>
    </alternativeName>
    <alternativeName>
        <fullName evidence="10">N-acetyl-beta-glucosaminidase</fullName>
    </alternativeName>
</protein>
<feature type="domain" description="Glycoside hydrolase family 3 N-terminal" evidence="11">
    <location>
        <begin position="16"/>
        <end position="293"/>
    </location>
</feature>
<comment type="subcellular location">
    <subcellularLocation>
        <location evidence="10">Cytoplasm</location>
    </subcellularLocation>
</comment>
<keyword evidence="5 10" id="KW-0133">Cell shape</keyword>
<comment type="function">
    <text evidence="10">Plays a role in peptidoglycan recycling by cleaving the terminal beta-1,4-linked N-acetylglucosamine (GlcNAc) from peptide-linked peptidoglycan fragments, giving rise to free GlcNAc, anhydro-N-acetylmuramic acid and anhydro-N-acetylmuramic acid-linked peptides.</text>
</comment>
<dbReference type="KEGG" id="maer:DAI18_13925"/>
<dbReference type="GO" id="GO:0009252">
    <property type="term" value="P:peptidoglycan biosynthetic process"/>
    <property type="evidence" value="ECO:0007669"/>
    <property type="project" value="UniProtKB-KW"/>
</dbReference>
<dbReference type="InterPro" id="IPR022956">
    <property type="entry name" value="Beta_hexosaminidase_bac"/>
</dbReference>
<dbReference type="PANTHER" id="PTHR30480">
    <property type="entry name" value="BETA-HEXOSAMINIDASE-RELATED"/>
    <property type="match status" value="1"/>
</dbReference>
<dbReference type="NCBIfam" id="NF003740">
    <property type="entry name" value="PRK05337.1"/>
    <property type="match status" value="1"/>
</dbReference>
<dbReference type="GO" id="GO:0005737">
    <property type="term" value="C:cytoplasm"/>
    <property type="evidence" value="ECO:0007669"/>
    <property type="project" value="UniProtKB-SubCell"/>
</dbReference>
<evidence type="ECO:0000256" key="10">
    <source>
        <dbReference type="HAMAP-Rule" id="MF_00364"/>
    </source>
</evidence>
<dbReference type="GO" id="GO:0005975">
    <property type="term" value="P:carbohydrate metabolic process"/>
    <property type="evidence" value="ECO:0007669"/>
    <property type="project" value="InterPro"/>
</dbReference>
<name>A0A2S0PC99_9NEIS</name>
<evidence type="ECO:0000256" key="9">
    <source>
        <dbReference type="ARBA" id="ARBA00023316"/>
    </source>
</evidence>
<feature type="active site" description="Proton donor/acceptor" evidence="10">
    <location>
        <position position="185"/>
    </location>
</feature>
<evidence type="ECO:0000256" key="1">
    <source>
        <dbReference type="ARBA" id="ARBA00001231"/>
    </source>
</evidence>
<keyword evidence="3 10" id="KW-0132">Cell division</keyword>
<dbReference type="PANTHER" id="PTHR30480:SF13">
    <property type="entry name" value="BETA-HEXOSAMINIDASE"/>
    <property type="match status" value="1"/>
</dbReference>
<feature type="site" description="Important for catalytic activity" evidence="10">
    <location>
        <position position="183"/>
    </location>
</feature>
<keyword evidence="4 10" id="KW-0378">Hydrolase</keyword>
<dbReference type="HAMAP" id="MF_00364">
    <property type="entry name" value="NagZ"/>
    <property type="match status" value="1"/>
</dbReference>
<evidence type="ECO:0000259" key="11">
    <source>
        <dbReference type="Pfam" id="PF00933"/>
    </source>
</evidence>
<dbReference type="GO" id="GO:0071555">
    <property type="term" value="P:cell wall organization"/>
    <property type="evidence" value="ECO:0007669"/>
    <property type="project" value="UniProtKB-KW"/>
</dbReference>
<keyword evidence="9 10" id="KW-0961">Cell wall biogenesis/degradation</keyword>